<dbReference type="GeneID" id="36332621"/>
<name>A0A1X6MI63_9APHY</name>
<dbReference type="AlphaFoldDB" id="A0A1X6MI63"/>
<dbReference type="RefSeq" id="XP_024332819.1">
    <property type="nucleotide sequence ID" value="XM_024487672.1"/>
</dbReference>
<dbReference type="Proteomes" id="UP000194127">
    <property type="component" value="Unassembled WGS sequence"/>
</dbReference>
<accession>A0A1X6MI63</accession>
<protein>
    <submittedName>
        <fullName evidence="2">Uncharacterized protein</fullName>
    </submittedName>
</protein>
<dbReference type="OrthoDB" id="10275884at2759"/>
<keyword evidence="3" id="KW-1185">Reference proteome</keyword>
<evidence type="ECO:0000313" key="3">
    <source>
        <dbReference type="Proteomes" id="UP000194127"/>
    </source>
</evidence>
<gene>
    <name evidence="2" type="ORF">POSPLADRAFT_1161396</name>
</gene>
<evidence type="ECO:0000256" key="1">
    <source>
        <dbReference type="SAM" id="MobiDB-lite"/>
    </source>
</evidence>
<evidence type="ECO:0000313" key="2">
    <source>
        <dbReference type="EMBL" id="OSX56025.1"/>
    </source>
</evidence>
<proteinExistence type="predicted"/>
<reference evidence="2 3" key="1">
    <citation type="submission" date="2017-04" db="EMBL/GenBank/DDBJ databases">
        <title>Genome Sequence of the Model Brown-Rot Fungus Postia placenta SB12.</title>
        <authorList>
            <consortium name="DOE Joint Genome Institute"/>
            <person name="Gaskell J."/>
            <person name="Kersten P."/>
            <person name="Larrondo L.F."/>
            <person name="Canessa P."/>
            <person name="Martinez D."/>
            <person name="Hibbett D."/>
            <person name="Schmoll M."/>
            <person name="Kubicek C.P."/>
            <person name="Martinez A.T."/>
            <person name="Yadav J."/>
            <person name="Master E."/>
            <person name="Magnuson J.K."/>
            <person name="James T."/>
            <person name="Yaver D."/>
            <person name="Berka R."/>
            <person name="Labutti K."/>
            <person name="Lipzen A."/>
            <person name="Aerts A."/>
            <person name="Barry K."/>
            <person name="Henrissat B."/>
            <person name="Blanchette R."/>
            <person name="Grigoriev I."/>
            <person name="Cullen D."/>
        </authorList>
    </citation>
    <scope>NUCLEOTIDE SEQUENCE [LARGE SCALE GENOMIC DNA]</scope>
    <source>
        <strain evidence="2 3">MAD-698-R-SB12</strain>
    </source>
</reference>
<sequence>AALMLAEAACDWGAPPRAPPRPRPRAEKKLFSSGRRARLMSRICLTSVARFSAACHVVKVSSSIFRYTREGMPLRYLSRSSRSPYPERSAGPLNSAENSAALYLCRCLVVEISEAGPEGGGKGRFVCERGRSPLHTHLHRCELGKVGSGPRAGISIEQAECDLHLKLDGGQRRVDQPSPCRGRLQGTTLSASGGTEDAAGAEAAVVALRWSNFERSECSSGLSVESAVKAPKEVRWGGHVRQGLLTRGRALSARRTQ</sequence>
<organism evidence="2 3">
    <name type="scientific">Postia placenta MAD-698-R-SB12</name>
    <dbReference type="NCBI Taxonomy" id="670580"/>
    <lineage>
        <taxon>Eukaryota</taxon>
        <taxon>Fungi</taxon>
        <taxon>Dikarya</taxon>
        <taxon>Basidiomycota</taxon>
        <taxon>Agaricomycotina</taxon>
        <taxon>Agaricomycetes</taxon>
        <taxon>Polyporales</taxon>
        <taxon>Adustoporiaceae</taxon>
        <taxon>Rhodonia</taxon>
    </lineage>
</organism>
<feature type="region of interest" description="Disordered" evidence="1">
    <location>
        <begin position="170"/>
        <end position="196"/>
    </location>
</feature>
<feature type="non-terminal residue" evidence="2">
    <location>
        <position position="1"/>
    </location>
</feature>
<dbReference type="EMBL" id="KZ110651">
    <property type="protein sequence ID" value="OSX56025.1"/>
    <property type="molecule type" value="Genomic_DNA"/>
</dbReference>